<comment type="caution">
    <text evidence="1">The sequence shown here is derived from an EMBL/GenBank/DDBJ whole genome shotgun (WGS) entry which is preliminary data.</text>
</comment>
<dbReference type="STRING" id="1802695.A3A13_00930"/>
<proteinExistence type="predicted"/>
<dbReference type="Proteomes" id="UP000178911">
    <property type="component" value="Unassembled WGS sequence"/>
</dbReference>
<protein>
    <submittedName>
        <fullName evidence="1">Uncharacterized protein</fullName>
    </submittedName>
</protein>
<sequence>MIRETLAVQTARFLVRNGFGFAAGNSCYIDFDQIGNWDSIGVLASMIPEPNDSYNPLLALIGCSKRTLKRRFLGTINFGNNKNWVFEVVGLVPDDHPRINRLAKQMAKTFKVKVEILQVSNQPLTEHDPGDFHFTH</sequence>
<evidence type="ECO:0000313" key="2">
    <source>
        <dbReference type="Proteomes" id="UP000178911"/>
    </source>
</evidence>
<dbReference type="EMBL" id="MGKJ01000010">
    <property type="protein sequence ID" value="OGN24625.1"/>
    <property type="molecule type" value="Genomic_DNA"/>
</dbReference>
<organism evidence="1 2">
    <name type="scientific">Candidatus Yanofskybacteria bacterium RIFCSPLOWO2_01_FULL_43_22</name>
    <dbReference type="NCBI Taxonomy" id="1802695"/>
    <lineage>
        <taxon>Bacteria</taxon>
        <taxon>Candidatus Yanofskyibacteriota</taxon>
    </lineage>
</organism>
<evidence type="ECO:0000313" key="1">
    <source>
        <dbReference type="EMBL" id="OGN24625.1"/>
    </source>
</evidence>
<reference evidence="1 2" key="1">
    <citation type="journal article" date="2016" name="Nat. Commun.">
        <title>Thousands of microbial genomes shed light on interconnected biogeochemical processes in an aquifer system.</title>
        <authorList>
            <person name="Anantharaman K."/>
            <person name="Brown C.T."/>
            <person name="Hug L.A."/>
            <person name="Sharon I."/>
            <person name="Castelle C.J."/>
            <person name="Probst A.J."/>
            <person name="Thomas B.C."/>
            <person name="Singh A."/>
            <person name="Wilkins M.J."/>
            <person name="Karaoz U."/>
            <person name="Brodie E.L."/>
            <person name="Williams K.H."/>
            <person name="Hubbard S.S."/>
            <person name="Banfield J.F."/>
        </authorList>
    </citation>
    <scope>NUCLEOTIDE SEQUENCE [LARGE SCALE GENOMIC DNA]</scope>
</reference>
<gene>
    <name evidence="1" type="ORF">A3A13_00930</name>
</gene>
<dbReference type="AlphaFoldDB" id="A0A1F8GGU5"/>
<accession>A0A1F8GGU5</accession>
<name>A0A1F8GGU5_9BACT</name>